<dbReference type="EMBL" id="CP001843">
    <property type="protein sequence ID" value="AEF83892.1"/>
    <property type="molecule type" value="Genomic_DNA"/>
</dbReference>
<evidence type="ECO:0000256" key="3">
    <source>
        <dbReference type="ARBA" id="ARBA00022801"/>
    </source>
</evidence>
<keyword evidence="6" id="KW-1185">Reference proteome</keyword>
<dbReference type="RefSeq" id="WP_015708085.1">
    <property type="nucleotide sequence ID" value="NC_015578.1"/>
</dbReference>
<evidence type="ECO:0000313" key="5">
    <source>
        <dbReference type="EMBL" id="AEF83892.1"/>
    </source>
</evidence>
<evidence type="ECO:0000313" key="6">
    <source>
        <dbReference type="Proteomes" id="UP000009223"/>
    </source>
</evidence>
<dbReference type="KEGG" id="tpi:TREPR_2082"/>
<keyword evidence="3" id="KW-0378">Hydrolase</keyword>
<dbReference type="InterPro" id="IPR054613">
    <property type="entry name" value="Peptidase_S78_dom"/>
</dbReference>
<gene>
    <name evidence="5" type="ordered locus">TREPR_2082</name>
</gene>
<dbReference type="Proteomes" id="UP000009223">
    <property type="component" value="Chromosome"/>
</dbReference>
<evidence type="ECO:0000256" key="1">
    <source>
        <dbReference type="ARBA" id="ARBA00022612"/>
    </source>
</evidence>
<evidence type="ECO:0000259" key="4">
    <source>
        <dbReference type="Pfam" id="PF04586"/>
    </source>
</evidence>
<dbReference type="OrthoDB" id="360430at2"/>
<dbReference type="Pfam" id="PF04586">
    <property type="entry name" value="Peptidase_S78"/>
    <property type="match status" value="1"/>
</dbReference>
<dbReference type="GO" id="GO:0008233">
    <property type="term" value="F:peptidase activity"/>
    <property type="evidence" value="ECO:0007669"/>
    <property type="project" value="UniProtKB-KW"/>
</dbReference>
<dbReference type="eggNOG" id="COG3740">
    <property type="taxonomic scope" value="Bacteria"/>
</dbReference>
<name>F5YJQ7_TREPZ</name>
<dbReference type="HOGENOM" id="CLU_1244888_0_0_12"/>
<keyword evidence="2 5" id="KW-0645">Protease</keyword>
<dbReference type="GO" id="GO:0006508">
    <property type="term" value="P:proteolysis"/>
    <property type="evidence" value="ECO:0007669"/>
    <property type="project" value="UniProtKB-KW"/>
</dbReference>
<dbReference type="STRING" id="545694.TREPR_2082"/>
<dbReference type="AlphaFoldDB" id="F5YJQ7"/>
<reference evidence="5 6" key="2">
    <citation type="journal article" date="2011" name="ISME J.">
        <title>RNA-seq reveals cooperative metabolic interactions between two termite-gut spirochete species in co-culture.</title>
        <authorList>
            <person name="Rosenthal A.Z."/>
            <person name="Matson E.G."/>
            <person name="Eldar A."/>
            <person name="Leadbetter J.R."/>
        </authorList>
    </citation>
    <scope>NUCLEOTIDE SEQUENCE [LARGE SCALE GENOMIC DNA]</scope>
    <source>
        <strain evidence="6">ATCC BAA-887 / DSM 12427 / ZAS-2</strain>
    </source>
</reference>
<keyword evidence="1" id="KW-1188">Viral release from host cell</keyword>
<organism evidence="5 6">
    <name type="scientific">Treponema primitia (strain ATCC BAA-887 / DSM 12427 / ZAS-2)</name>
    <dbReference type="NCBI Taxonomy" id="545694"/>
    <lineage>
        <taxon>Bacteria</taxon>
        <taxon>Pseudomonadati</taxon>
        <taxon>Spirochaetota</taxon>
        <taxon>Spirochaetia</taxon>
        <taxon>Spirochaetales</taxon>
        <taxon>Treponemataceae</taxon>
        <taxon>Treponema</taxon>
    </lineage>
</organism>
<proteinExistence type="predicted"/>
<protein>
    <submittedName>
        <fullName evidence="5">Caudovirus prohead protease</fullName>
    </submittedName>
</protein>
<accession>F5YJQ7</accession>
<reference evidence="6" key="1">
    <citation type="submission" date="2009-12" db="EMBL/GenBank/DDBJ databases">
        <title>Complete sequence of Treponema primitia strain ZAS-2.</title>
        <authorList>
            <person name="Tetu S.G."/>
            <person name="Matson E."/>
            <person name="Ren Q."/>
            <person name="Seshadri R."/>
            <person name="Elbourne L."/>
            <person name="Hassan K.A."/>
            <person name="Durkin A."/>
            <person name="Radune D."/>
            <person name="Mohamoud Y."/>
            <person name="Shay R."/>
            <person name="Jin S."/>
            <person name="Zhang X."/>
            <person name="Lucey K."/>
            <person name="Ballor N.R."/>
            <person name="Ottesen E."/>
            <person name="Rosenthal R."/>
            <person name="Allen A."/>
            <person name="Leadbetter J.R."/>
            <person name="Paulsen I.T."/>
        </authorList>
    </citation>
    <scope>NUCLEOTIDE SEQUENCE [LARGE SCALE GENOMIC DNA]</scope>
    <source>
        <strain evidence="6">ATCC BAA-887 / DSM 12427 / ZAS-2</strain>
    </source>
</reference>
<sequence length="222" mass="24174">MLIRTKGGEFRADTSSVLLDFLGVKKEAAGVQKLAGDLELIAAVPFCLALDSENSNGIPWTFSTFDLDRFDERIDPAGWDFKRYVQNPVIEWAHCYSIPAIGKADGLYADDKGLHGSIIFNGKDYDPFGWAIGERVKNGVIRAGSVGFRVLEVEIPSKKDGEDGTALIFRKQELLEFSVCNVPANPFALANPVLTKAAPAEPGPVSLDLQASRQFWAGLIQG</sequence>
<feature type="domain" description="Prohead serine protease" evidence="4">
    <location>
        <begin position="101"/>
        <end position="193"/>
    </location>
</feature>
<evidence type="ECO:0000256" key="2">
    <source>
        <dbReference type="ARBA" id="ARBA00022670"/>
    </source>
</evidence>